<dbReference type="Gene3D" id="1.10.357.10">
    <property type="entry name" value="Tetracycline Repressor, domain 2"/>
    <property type="match status" value="1"/>
</dbReference>
<evidence type="ECO:0000256" key="3">
    <source>
        <dbReference type="ARBA" id="ARBA00023163"/>
    </source>
</evidence>
<evidence type="ECO:0000313" key="6">
    <source>
        <dbReference type="EMBL" id="EJZ07693.1"/>
    </source>
</evidence>
<reference evidence="6 7" key="1">
    <citation type="journal article" date="2012" name="J. Bacteriol.">
        <title>Complete Genome Sequence of Mycobacterium vaccae Type Strain ATCC 25954.</title>
        <authorList>
            <person name="Ho Y.S."/>
            <person name="Adroub S.A."/>
            <person name="Abadi M."/>
            <person name="Al Alwan B."/>
            <person name="Alkhateeb R."/>
            <person name="Gao G."/>
            <person name="Ragab A."/>
            <person name="Ali S."/>
            <person name="van Soolingen D."/>
            <person name="Bitter W."/>
            <person name="Pain A."/>
            <person name="Abdallah A.M."/>
        </authorList>
    </citation>
    <scope>NUCLEOTIDE SEQUENCE [LARGE SCALE GENOMIC DNA]</scope>
    <source>
        <strain evidence="6 7">ATCC 25954</strain>
    </source>
</reference>
<keyword evidence="7" id="KW-1185">Reference proteome</keyword>
<dbReference type="HOGENOM" id="CLU_097555_0_0_11"/>
<feature type="domain" description="HTH tetR-type" evidence="5">
    <location>
        <begin position="10"/>
        <end position="70"/>
    </location>
</feature>
<dbReference type="RefSeq" id="WP_003933355.1">
    <property type="nucleotide sequence ID" value="NZ_JH814701.1"/>
</dbReference>
<dbReference type="PATRIC" id="fig|1194972.3.peg.3576"/>
<keyword evidence="3" id="KW-0804">Transcription</keyword>
<dbReference type="Proteomes" id="UP000006072">
    <property type="component" value="Unassembled WGS sequence"/>
</dbReference>
<dbReference type="SUPFAM" id="SSF46689">
    <property type="entry name" value="Homeodomain-like"/>
    <property type="match status" value="1"/>
</dbReference>
<evidence type="ECO:0000313" key="7">
    <source>
        <dbReference type="Proteomes" id="UP000006072"/>
    </source>
</evidence>
<dbReference type="GO" id="GO:0003700">
    <property type="term" value="F:DNA-binding transcription factor activity"/>
    <property type="evidence" value="ECO:0007669"/>
    <property type="project" value="TreeGrafter"/>
</dbReference>
<organism evidence="6 7">
    <name type="scientific">Mycolicibacterium vaccae ATCC 25954</name>
    <dbReference type="NCBI Taxonomy" id="1194972"/>
    <lineage>
        <taxon>Bacteria</taxon>
        <taxon>Bacillati</taxon>
        <taxon>Actinomycetota</taxon>
        <taxon>Actinomycetes</taxon>
        <taxon>Mycobacteriales</taxon>
        <taxon>Mycobacteriaceae</taxon>
        <taxon>Mycolicibacterium</taxon>
    </lineage>
</organism>
<evidence type="ECO:0000256" key="4">
    <source>
        <dbReference type="PROSITE-ProRule" id="PRU00335"/>
    </source>
</evidence>
<proteinExistence type="predicted"/>
<dbReference type="InterPro" id="IPR001647">
    <property type="entry name" value="HTH_TetR"/>
</dbReference>
<evidence type="ECO:0000256" key="1">
    <source>
        <dbReference type="ARBA" id="ARBA00023015"/>
    </source>
</evidence>
<keyword evidence="2 4" id="KW-0238">DNA-binding</keyword>
<dbReference type="InterPro" id="IPR009057">
    <property type="entry name" value="Homeodomain-like_sf"/>
</dbReference>
<dbReference type="Gene3D" id="1.10.10.60">
    <property type="entry name" value="Homeodomain-like"/>
    <property type="match status" value="1"/>
</dbReference>
<comment type="caution">
    <text evidence="6">The sequence shown here is derived from an EMBL/GenBank/DDBJ whole genome shotgun (WGS) entry which is preliminary data.</text>
</comment>
<dbReference type="Pfam" id="PF00440">
    <property type="entry name" value="TetR_N"/>
    <property type="match status" value="1"/>
</dbReference>
<gene>
    <name evidence="6" type="ORF">MVAC_17955</name>
</gene>
<dbReference type="InterPro" id="IPR050109">
    <property type="entry name" value="HTH-type_TetR-like_transc_reg"/>
</dbReference>
<evidence type="ECO:0000256" key="2">
    <source>
        <dbReference type="ARBA" id="ARBA00023125"/>
    </source>
</evidence>
<keyword evidence="1" id="KW-0805">Transcription regulation</keyword>
<protein>
    <submittedName>
        <fullName evidence="6">TetR family transcriptional regulator</fullName>
    </submittedName>
</protein>
<dbReference type="PANTHER" id="PTHR30055:SF234">
    <property type="entry name" value="HTH-TYPE TRANSCRIPTIONAL REGULATOR BETI"/>
    <property type="match status" value="1"/>
</dbReference>
<feature type="DNA-binding region" description="H-T-H motif" evidence="4">
    <location>
        <begin position="33"/>
        <end position="52"/>
    </location>
</feature>
<name>K0UYJ5_MYCVA</name>
<dbReference type="PRINTS" id="PR00455">
    <property type="entry name" value="HTHTETR"/>
</dbReference>
<dbReference type="PROSITE" id="PS50977">
    <property type="entry name" value="HTH_TETR_2"/>
    <property type="match status" value="1"/>
</dbReference>
<dbReference type="EMBL" id="ALQA01000040">
    <property type="protein sequence ID" value="EJZ07693.1"/>
    <property type="molecule type" value="Genomic_DNA"/>
</dbReference>
<dbReference type="GO" id="GO:0000976">
    <property type="term" value="F:transcription cis-regulatory region binding"/>
    <property type="evidence" value="ECO:0007669"/>
    <property type="project" value="TreeGrafter"/>
</dbReference>
<sequence>MATLRDVQKQQTRRLLLDTGLALISEKGYPATTIDDIAAAAGTTRTTFYLHFGSKAALIKELLAEADAILTADDDPPLAAVVESGDAALVRRWLDHKLDQWTTVGPYLLAAHQAEASEPEVAATISSWFDGTIAAIESGLARANRFPPESRWARSALAFGQFEYVSRRFFSRGWEADRQVLLQTLTDSWCHLLVQG</sequence>
<dbReference type="PANTHER" id="PTHR30055">
    <property type="entry name" value="HTH-TYPE TRANSCRIPTIONAL REGULATOR RUTR"/>
    <property type="match status" value="1"/>
</dbReference>
<accession>K0UYJ5</accession>
<evidence type="ECO:0000259" key="5">
    <source>
        <dbReference type="PROSITE" id="PS50977"/>
    </source>
</evidence>
<dbReference type="AlphaFoldDB" id="K0UYJ5"/>
<dbReference type="eggNOG" id="COG1309">
    <property type="taxonomic scope" value="Bacteria"/>
</dbReference>